<evidence type="ECO:0000256" key="1">
    <source>
        <dbReference type="SAM" id="SignalP"/>
    </source>
</evidence>
<keyword evidence="3" id="KW-1185">Reference proteome</keyword>
<sequence length="157" mass="18198">MLFPWLMIAIFRFLNTPMSLVQLSNDCTNACHEQSNLLSSTCFALPINRNAVNKYSKWKRLTTSVFLCRRLVRTRSKSWEPPLPRRRDIDGHLKFHTEICHAFFYPEIYDGKDLQMSDTATWQNGKTNNPSSGCILPLPFLPKNINHMESYPEFGGI</sequence>
<dbReference type="HOGENOM" id="CLU_1677502_0_0_1"/>
<dbReference type="AlphaFoldDB" id="A0A074XQ16"/>
<accession>A0A074XQ16</accession>
<reference evidence="2 3" key="1">
    <citation type="journal article" date="2014" name="BMC Genomics">
        <title>Genome sequencing of four Aureobasidium pullulans varieties: biotechnological potential, stress tolerance, and description of new species.</title>
        <authorList>
            <person name="Gostin Ar C."/>
            <person name="Ohm R.A."/>
            <person name="Kogej T."/>
            <person name="Sonjak S."/>
            <person name="Turk M."/>
            <person name="Zajc J."/>
            <person name="Zalar P."/>
            <person name="Grube M."/>
            <person name="Sun H."/>
            <person name="Han J."/>
            <person name="Sharma A."/>
            <person name="Chiniquy J."/>
            <person name="Ngan C.Y."/>
            <person name="Lipzen A."/>
            <person name="Barry K."/>
            <person name="Grigoriev I.V."/>
            <person name="Gunde-Cimerman N."/>
        </authorList>
    </citation>
    <scope>NUCLEOTIDE SEQUENCE [LARGE SCALE GENOMIC DNA]</scope>
    <source>
        <strain evidence="2 3">EXF-150</strain>
    </source>
</reference>
<name>A0A074XQ16_AURPU</name>
<dbReference type="RefSeq" id="XP_029763782.1">
    <property type="nucleotide sequence ID" value="XM_029898806.1"/>
</dbReference>
<protein>
    <recommendedName>
        <fullName evidence="4">Secreted protein</fullName>
    </recommendedName>
</protein>
<feature type="signal peptide" evidence="1">
    <location>
        <begin position="1"/>
        <end position="23"/>
    </location>
</feature>
<gene>
    <name evidence="2" type="ORF">M438DRAFT_128631</name>
</gene>
<feature type="chain" id="PRO_5001702558" description="Secreted protein" evidence="1">
    <location>
        <begin position="24"/>
        <end position="157"/>
    </location>
</feature>
<evidence type="ECO:0000313" key="2">
    <source>
        <dbReference type="EMBL" id="KEQ87595.1"/>
    </source>
</evidence>
<dbReference type="Proteomes" id="UP000030706">
    <property type="component" value="Unassembled WGS sequence"/>
</dbReference>
<evidence type="ECO:0000313" key="3">
    <source>
        <dbReference type="Proteomes" id="UP000030706"/>
    </source>
</evidence>
<proteinExistence type="predicted"/>
<dbReference type="GeneID" id="40741112"/>
<dbReference type="EMBL" id="KL584976">
    <property type="protein sequence ID" value="KEQ87595.1"/>
    <property type="molecule type" value="Genomic_DNA"/>
</dbReference>
<keyword evidence="1" id="KW-0732">Signal</keyword>
<evidence type="ECO:0008006" key="4">
    <source>
        <dbReference type="Google" id="ProtNLM"/>
    </source>
</evidence>
<organism evidence="2 3">
    <name type="scientific">Aureobasidium pullulans EXF-150</name>
    <dbReference type="NCBI Taxonomy" id="1043002"/>
    <lineage>
        <taxon>Eukaryota</taxon>
        <taxon>Fungi</taxon>
        <taxon>Dikarya</taxon>
        <taxon>Ascomycota</taxon>
        <taxon>Pezizomycotina</taxon>
        <taxon>Dothideomycetes</taxon>
        <taxon>Dothideomycetidae</taxon>
        <taxon>Dothideales</taxon>
        <taxon>Saccotheciaceae</taxon>
        <taxon>Aureobasidium</taxon>
    </lineage>
</organism>